<keyword evidence="2" id="KW-1185">Reference proteome</keyword>
<accession>A0A4Y2R2T3</accession>
<organism evidence="1 2">
    <name type="scientific">Araneus ventricosus</name>
    <name type="common">Orbweaver spider</name>
    <name type="synonym">Epeira ventricosa</name>
    <dbReference type="NCBI Taxonomy" id="182803"/>
    <lineage>
        <taxon>Eukaryota</taxon>
        <taxon>Metazoa</taxon>
        <taxon>Ecdysozoa</taxon>
        <taxon>Arthropoda</taxon>
        <taxon>Chelicerata</taxon>
        <taxon>Arachnida</taxon>
        <taxon>Araneae</taxon>
        <taxon>Araneomorphae</taxon>
        <taxon>Entelegynae</taxon>
        <taxon>Araneoidea</taxon>
        <taxon>Araneidae</taxon>
        <taxon>Araneus</taxon>
    </lineage>
</organism>
<gene>
    <name evidence="1" type="ORF">AVEN_233965_1</name>
</gene>
<protein>
    <submittedName>
        <fullName evidence="1">Uncharacterized protein</fullName>
    </submittedName>
</protein>
<evidence type="ECO:0000313" key="1">
    <source>
        <dbReference type="EMBL" id="GBN69729.1"/>
    </source>
</evidence>
<name>A0A4Y2R2T3_ARAVE</name>
<comment type="caution">
    <text evidence="1">The sequence shown here is derived from an EMBL/GenBank/DDBJ whole genome shotgun (WGS) entry which is preliminary data.</text>
</comment>
<feature type="non-terminal residue" evidence="1">
    <location>
        <position position="25"/>
    </location>
</feature>
<sequence length="25" mass="2719">MEPGIVMQEYDIITQHARASASLAS</sequence>
<evidence type="ECO:0000313" key="2">
    <source>
        <dbReference type="Proteomes" id="UP000499080"/>
    </source>
</evidence>
<proteinExistence type="predicted"/>
<reference evidence="1 2" key="1">
    <citation type="journal article" date="2019" name="Sci. Rep.">
        <title>Orb-weaving spider Araneus ventricosus genome elucidates the spidroin gene catalogue.</title>
        <authorList>
            <person name="Kono N."/>
            <person name="Nakamura H."/>
            <person name="Ohtoshi R."/>
            <person name="Moran D.A.P."/>
            <person name="Shinohara A."/>
            <person name="Yoshida Y."/>
            <person name="Fujiwara M."/>
            <person name="Mori M."/>
            <person name="Tomita M."/>
            <person name="Arakawa K."/>
        </authorList>
    </citation>
    <scope>NUCLEOTIDE SEQUENCE [LARGE SCALE GENOMIC DNA]</scope>
</reference>
<dbReference type="AlphaFoldDB" id="A0A4Y2R2T3"/>
<dbReference type="EMBL" id="BGPR01015557">
    <property type="protein sequence ID" value="GBN69729.1"/>
    <property type="molecule type" value="Genomic_DNA"/>
</dbReference>
<dbReference type="Proteomes" id="UP000499080">
    <property type="component" value="Unassembled WGS sequence"/>
</dbReference>